<dbReference type="SUPFAM" id="SSF55729">
    <property type="entry name" value="Acyl-CoA N-acyltransferases (Nat)"/>
    <property type="match status" value="1"/>
</dbReference>
<evidence type="ECO:0000259" key="3">
    <source>
        <dbReference type="PROSITE" id="PS51186"/>
    </source>
</evidence>
<dbReference type="InterPro" id="IPR016181">
    <property type="entry name" value="Acyl_CoA_acyltransferase"/>
</dbReference>
<keyword evidence="1" id="KW-0808">Transferase</keyword>
<dbReference type="CDD" id="cd04301">
    <property type="entry name" value="NAT_SF"/>
    <property type="match status" value="1"/>
</dbReference>
<dbReference type="eggNOG" id="COG0456">
    <property type="taxonomic scope" value="Bacteria"/>
</dbReference>
<evidence type="ECO:0000313" key="5">
    <source>
        <dbReference type="Proteomes" id="UP000022447"/>
    </source>
</evidence>
<comment type="caution">
    <text evidence="4">The sequence shown here is derived from an EMBL/GenBank/DDBJ whole genome shotgun (WGS) entry which is preliminary data.</text>
</comment>
<dbReference type="GO" id="GO:0016747">
    <property type="term" value="F:acyltransferase activity, transferring groups other than amino-acyl groups"/>
    <property type="evidence" value="ECO:0007669"/>
    <property type="project" value="InterPro"/>
</dbReference>
<evidence type="ECO:0000256" key="2">
    <source>
        <dbReference type="ARBA" id="ARBA00023315"/>
    </source>
</evidence>
<dbReference type="AlphaFoldDB" id="X7EAH8"/>
<dbReference type="InterPro" id="IPR050832">
    <property type="entry name" value="Bact_Acetyltransf"/>
</dbReference>
<dbReference type="RefSeq" id="WP_037266461.1">
    <property type="nucleotide sequence ID" value="NZ_JALZ01000045.1"/>
</dbReference>
<keyword evidence="2" id="KW-0012">Acyltransferase</keyword>
<dbReference type="OrthoDB" id="9788300at2"/>
<dbReference type="EMBL" id="JALZ01000045">
    <property type="protein sequence ID" value="ETX12912.1"/>
    <property type="molecule type" value="Genomic_DNA"/>
</dbReference>
<proteinExistence type="predicted"/>
<evidence type="ECO:0000313" key="4">
    <source>
        <dbReference type="EMBL" id="ETX12912.1"/>
    </source>
</evidence>
<dbReference type="Pfam" id="PF00583">
    <property type="entry name" value="Acetyltransf_1"/>
    <property type="match status" value="1"/>
</dbReference>
<evidence type="ECO:0000256" key="1">
    <source>
        <dbReference type="ARBA" id="ARBA00022679"/>
    </source>
</evidence>
<dbReference type="InterPro" id="IPR000182">
    <property type="entry name" value="GNAT_dom"/>
</dbReference>
<protein>
    <recommendedName>
        <fullName evidence="3">N-acetyltransferase domain-containing protein</fullName>
    </recommendedName>
</protein>
<dbReference type="PANTHER" id="PTHR43877:SF2">
    <property type="entry name" value="AMINOALKYLPHOSPHONATE N-ACETYLTRANSFERASE-RELATED"/>
    <property type="match status" value="1"/>
</dbReference>
<sequence length="168" mass="19090">MTIEQSYAYRTLKGDDHQSWAALRQEGARDFPLGFLFTAEEAATMTSDEARSILNKGHTRGVFDASYMIGYCGLQIETLQQTRHRAEIGPFYVTSAYQGCGAARVLLDGVIREARMRDVEQLELYVDVGNTRALAFYKRFGFERVSVHPDGFRIDGKPRDAYFCILRI</sequence>
<gene>
    <name evidence="4" type="ORF">OCH239_15350</name>
</gene>
<keyword evidence="5" id="KW-1185">Reference proteome</keyword>
<dbReference type="STRING" id="1449350.OCH239_15350"/>
<reference evidence="4 5" key="1">
    <citation type="submission" date="2014-01" db="EMBL/GenBank/DDBJ databases">
        <title>Roseivivax halodurans JCM 10272 Genome Sequencing.</title>
        <authorList>
            <person name="Lai Q."/>
            <person name="Li G."/>
            <person name="Shao Z."/>
        </authorList>
    </citation>
    <scope>NUCLEOTIDE SEQUENCE [LARGE SCALE GENOMIC DNA]</scope>
    <source>
        <strain evidence="4 5">JCM 10272</strain>
    </source>
</reference>
<organism evidence="4 5">
    <name type="scientific">Roseivivax halodurans JCM 10272</name>
    <dbReference type="NCBI Taxonomy" id="1449350"/>
    <lineage>
        <taxon>Bacteria</taxon>
        <taxon>Pseudomonadati</taxon>
        <taxon>Pseudomonadota</taxon>
        <taxon>Alphaproteobacteria</taxon>
        <taxon>Rhodobacterales</taxon>
        <taxon>Roseobacteraceae</taxon>
        <taxon>Roseivivax</taxon>
    </lineage>
</organism>
<dbReference type="PANTHER" id="PTHR43877">
    <property type="entry name" value="AMINOALKYLPHOSPHONATE N-ACETYLTRANSFERASE-RELATED-RELATED"/>
    <property type="match status" value="1"/>
</dbReference>
<dbReference type="Proteomes" id="UP000022447">
    <property type="component" value="Unassembled WGS sequence"/>
</dbReference>
<dbReference type="PROSITE" id="PS51186">
    <property type="entry name" value="GNAT"/>
    <property type="match status" value="1"/>
</dbReference>
<accession>X7EAH8</accession>
<dbReference type="Gene3D" id="3.40.630.30">
    <property type="match status" value="1"/>
</dbReference>
<name>X7EAH8_9RHOB</name>
<feature type="domain" description="N-acetyltransferase" evidence="3">
    <location>
        <begin position="7"/>
        <end position="168"/>
    </location>
</feature>